<name>A0ABD3QMP0_9STRA</name>
<feature type="region of interest" description="Disordered" evidence="1">
    <location>
        <begin position="488"/>
        <end position="516"/>
    </location>
</feature>
<feature type="region of interest" description="Disordered" evidence="1">
    <location>
        <begin position="323"/>
        <end position="455"/>
    </location>
</feature>
<feature type="compositionally biased region" description="Basic and acidic residues" evidence="1">
    <location>
        <begin position="414"/>
        <end position="433"/>
    </location>
</feature>
<feature type="compositionally biased region" description="Polar residues" evidence="1">
    <location>
        <begin position="392"/>
        <end position="409"/>
    </location>
</feature>
<feature type="region of interest" description="Disordered" evidence="1">
    <location>
        <begin position="162"/>
        <end position="187"/>
    </location>
</feature>
<feature type="compositionally biased region" description="Low complexity" evidence="1">
    <location>
        <begin position="434"/>
        <end position="447"/>
    </location>
</feature>
<evidence type="ECO:0000256" key="1">
    <source>
        <dbReference type="SAM" id="MobiDB-lite"/>
    </source>
</evidence>
<comment type="caution">
    <text evidence="2">The sequence shown here is derived from an EMBL/GenBank/DDBJ whole genome shotgun (WGS) entry which is preliminary data.</text>
</comment>
<sequence>MRDLVYKLVVLAAALSPQASKAFAPVTVSKTSRISDCPIPVSIYAKDCQRHLRASPSSDEESGNESSAEVRKKSLKSFLRRKSKPVTFAIATAASFVSCLPGQPSRQSLFRPAAAQASAPIVLRAAKPKDDPPMVQAMKKAEQLKKQRSMEEFDRFMQKCNDIEDSQGKKARDDYERQYQAERQANEAKKAIDLENLKRDLLDEGKDPNTDLDAEREVFQFEHDIDLAKVPGTPQNEQMIRNFRSRGKNTPTFESQRYIVKCQVEDLKARGVDPLAHFSQPEVMDKTRAIYKMDNKVAAKVAKQYEALMDQYGGRLTPAQEGEVPFVRSSVGDEPIVQSSETAREKRAAEKAAAKEKRAAEKEAAKKEREAQKRARAEAKAKAKADRAASKGKQTLKTTPSKDSATLPTLSDEPAAKSADDAMDDAFQRDEIKTTTVSISSKTKGSSLGRSISNLKKKLPVKQTAVVVVGAGSVAFGYKYYSASNNAKRSQQYRSIMGGEDDDDFEDDDDDDDDEY</sequence>
<organism evidence="2 3">
    <name type="scientific">Cyclotella cryptica</name>
    <dbReference type="NCBI Taxonomy" id="29204"/>
    <lineage>
        <taxon>Eukaryota</taxon>
        <taxon>Sar</taxon>
        <taxon>Stramenopiles</taxon>
        <taxon>Ochrophyta</taxon>
        <taxon>Bacillariophyta</taxon>
        <taxon>Coscinodiscophyceae</taxon>
        <taxon>Thalassiosirophycidae</taxon>
        <taxon>Stephanodiscales</taxon>
        <taxon>Stephanodiscaceae</taxon>
        <taxon>Cyclotella</taxon>
    </lineage>
</organism>
<reference evidence="2 3" key="1">
    <citation type="journal article" date="2020" name="G3 (Bethesda)">
        <title>Improved Reference Genome for Cyclotella cryptica CCMP332, a Model for Cell Wall Morphogenesis, Salinity Adaptation, and Lipid Production in Diatoms (Bacillariophyta).</title>
        <authorList>
            <person name="Roberts W.R."/>
            <person name="Downey K.M."/>
            <person name="Ruck E.C."/>
            <person name="Traller J.C."/>
            <person name="Alverson A.J."/>
        </authorList>
    </citation>
    <scope>NUCLEOTIDE SEQUENCE [LARGE SCALE GENOMIC DNA]</scope>
    <source>
        <strain evidence="2 3">CCMP332</strain>
    </source>
</reference>
<dbReference type="EMBL" id="JABMIG020000026">
    <property type="protein sequence ID" value="KAL3801469.1"/>
    <property type="molecule type" value="Genomic_DNA"/>
</dbReference>
<keyword evidence="3" id="KW-1185">Reference proteome</keyword>
<feature type="compositionally biased region" description="Basic and acidic residues" evidence="1">
    <location>
        <begin position="166"/>
        <end position="187"/>
    </location>
</feature>
<accession>A0ABD3QMP0</accession>
<proteinExistence type="predicted"/>
<feature type="compositionally biased region" description="Acidic residues" evidence="1">
    <location>
        <begin position="499"/>
        <end position="516"/>
    </location>
</feature>
<evidence type="ECO:0000313" key="3">
    <source>
        <dbReference type="Proteomes" id="UP001516023"/>
    </source>
</evidence>
<evidence type="ECO:0000313" key="2">
    <source>
        <dbReference type="EMBL" id="KAL3801469.1"/>
    </source>
</evidence>
<dbReference type="Proteomes" id="UP001516023">
    <property type="component" value="Unassembled WGS sequence"/>
</dbReference>
<dbReference type="AlphaFoldDB" id="A0ABD3QMP0"/>
<feature type="compositionally biased region" description="Basic and acidic residues" evidence="1">
    <location>
        <begin position="342"/>
        <end position="389"/>
    </location>
</feature>
<gene>
    <name evidence="2" type="ORF">HJC23_000907</name>
</gene>
<protein>
    <submittedName>
        <fullName evidence="2">Uncharacterized protein</fullName>
    </submittedName>
</protein>